<dbReference type="RefSeq" id="WP_097246315.1">
    <property type="nucleotide sequence ID" value="NZ_JAMTCV010000003.1"/>
</dbReference>
<feature type="compositionally biased region" description="Basic and acidic residues" evidence="2">
    <location>
        <begin position="569"/>
        <end position="590"/>
    </location>
</feature>
<proteinExistence type="predicted"/>
<feature type="compositionally biased region" description="Low complexity" evidence="2">
    <location>
        <begin position="374"/>
        <end position="383"/>
    </location>
</feature>
<feature type="transmembrane region" description="Helical" evidence="3">
    <location>
        <begin position="57"/>
        <end position="78"/>
    </location>
</feature>
<feature type="coiled-coil region" evidence="1">
    <location>
        <begin position="137"/>
        <end position="164"/>
    </location>
</feature>
<dbReference type="InterPro" id="IPR025519">
    <property type="entry name" value="DUF4407"/>
</dbReference>
<reference evidence="4 5" key="1">
    <citation type="submission" date="2017-09" db="EMBL/GenBank/DDBJ databases">
        <authorList>
            <person name="Ehlers B."/>
            <person name="Leendertz F.H."/>
        </authorList>
    </citation>
    <scope>NUCLEOTIDE SEQUENCE [LARGE SCALE GENOMIC DNA]</scope>
    <source>
        <strain evidence="4 5">DSM 45537</strain>
    </source>
</reference>
<dbReference type="AlphaFoldDB" id="A0A285LQV1"/>
<feature type="region of interest" description="Disordered" evidence="2">
    <location>
        <begin position="495"/>
        <end position="522"/>
    </location>
</feature>
<feature type="transmembrane region" description="Helical" evidence="3">
    <location>
        <begin position="27"/>
        <end position="51"/>
    </location>
</feature>
<accession>A0A285LQV1</accession>
<evidence type="ECO:0000313" key="4">
    <source>
        <dbReference type="EMBL" id="SNY87275.1"/>
    </source>
</evidence>
<evidence type="ECO:0000256" key="1">
    <source>
        <dbReference type="SAM" id="Coils"/>
    </source>
</evidence>
<evidence type="ECO:0000313" key="5">
    <source>
        <dbReference type="Proteomes" id="UP000219565"/>
    </source>
</evidence>
<evidence type="ECO:0000256" key="2">
    <source>
        <dbReference type="SAM" id="MobiDB-lite"/>
    </source>
</evidence>
<dbReference type="EMBL" id="OBEG01000004">
    <property type="protein sequence ID" value="SNY87275.1"/>
    <property type="molecule type" value="Genomic_DNA"/>
</dbReference>
<organism evidence="4 5">
    <name type="scientific">Nocardia amikacinitolerans</name>
    <dbReference type="NCBI Taxonomy" id="756689"/>
    <lineage>
        <taxon>Bacteria</taxon>
        <taxon>Bacillati</taxon>
        <taxon>Actinomycetota</taxon>
        <taxon>Actinomycetes</taxon>
        <taxon>Mycobacteriales</taxon>
        <taxon>Nocardiaceae</taxon>
        <taxon>Nocardia</taxon>
    </lineage>
</organism>
<keyword evidence="1" id="KW-0175">Coiled coil</keyword>
<name>A0A285LQV1_9NOCA</name>
<feature type="transmembrane region" description="Helical" evidence="3">
    <location>
        <begin position="90"/>
        <end position="115"/>
    </location>
</feature>
<dbReference type="Proteomes" id="UP000219565">
    <property type="component" value="Unassembled WGS sequence"/>
</dbReference>
<keyword evidence="3" id="KW-0812">Transmembrane</keyword>
<dbReference type="OrthoDB" id="4571476at2"/>
<protein>
    <recommendedName>
        <fullName evidence="6">DUF4407 domain-containing protein</fullName>
    </recommendedName>
</protein>
<feature type="region of interest" description="Disordered" evidence="2">
    <location>
        <begin position="536"/>
        <end position="596"/>
    </location>
</feature>
<gene>
    <name evidence="4" type="ORF">SAMN04244553_4216</name>
</gene>
<keyword evidence="5" id="KW-1185">Reference proteome</keyword>
<keyword evidence="3" id="KW-0472">Membrane</keyword>
<evidence type="ECO:0008006" key="6">
    <source>
        <dbReference type="Google" id="ProtNLM"/>
    </source>
</evidence>
<dbReference type="STRING" id="1379680.GCA_001612615_03521"/>
<feature type="region of interest" description="Disordered" evidence="2">
    <location>
        <begin position="374"/>
        <end position="393"/>
    </location>
</feature>
<sequence>MTVTGLFTWLGGGQSGELTERHEHAGYAVTGAAVALFALVAGVVTTLALAATDGWPLLAIVPLALIVALIAGTVGRALATARPGRMPDRLGLAGRIAVAVVTGVLLAELASTALFDGSVDRVLDEKSHAAVESAPAVAAARAELDRARADRTALDQTIAAAQADIDRMLVIARCEFNPTPECPQTRITGVPGRGPESQTANEMLQDARDRHAAALDRAGQLDQRLAEAESATAAARSVAFADGDRGLGARWVAMNDHTATSGGALLRLATLLAFVLLALLPLLLRWWRGETSFDRHAAARAVVDRAEREAEAAIAIKRAEVRAEAENLRAEQQLTAARLAVEADTAIDRERQRTRIIAAIGGLEIGITGLDEPTPHALPAAPAADRKDSSVSQDGIVTPNLPATVGAGALAPAANAGALAPAPSPAEPKGGGGLELPIIGTVPFTDTAARWIRPLVPSFVANAIDTATHPLRTARQAFEEVEEITFTLRRTRKVTVDSQDSHGPAQQAVAPPVGYQLPPGSPEAWHAHRIASTVVDAHYPPPHYPSPHDPRYSALPSGYGQQGYGLPPVEHRDELAAREQRELPGQRGQRELPPGR</sequence>
<evidence type="ECO:0000256" key="3">
    <source>
        <dbReference type="SAM" id="Phobius"/>
    </source>
</evidence>
<keyword evidence="3" id="KW-1133">Transmembrane helix</keyword>
<feature type="transmembrane region" description="Helical" evidence="3">
    <location>
        <begin position="264"/>
        <end position="287"/>
    </location>
</feature>
<dbReference type="Pfam" id="PF14362">
    <property type="entry name" value="DUF4407"/>
    <property type="match status" value="1"/>
</dbReference>